<dbReference type="PANTHER" id="PTHR33057:SF117">
    <property type="entry name" value="TRANSCRIPTION REPRESSOR OFP14"/>
    <property type="match status" value="1"/>
</dbReference>
<evidence type="ECO:0000313" key="10">
    <source>
        <dbReference type="Proteomes" id="UP001237642"/>
    </source>
</evidence>
<comment type="caution">
    <text evidence="9">The sequence shown here is derived from an EMBL/GenBank/DDBJ whole genome shotgun (WGS) entry which is preliminary data.</text>
</comment>
<evidence type="ECO:0000256" key="1">
    <source>
        <dbReference type="ARBA" id="ARBA00004123"/>
    </source>
</evidence>
<organism evidence="9 10">
    <name type="scientific">Heracleum sosnowskyi</name>
    <dbReference type="NCBI Taxonomy" id="360622"/>
    <lineage>
        <taxon>Eukaryota</taxon>
        <taxon>Viridiplantae</taxon>
        <taxon>Streptophyta</taxon>
        <taxon>Embryophyta</taxon>
        <taxon>Tracheophyta</taxon>
        <taxon>Spermatophyta</taxon>
        <taxon>Magnoliopsida</taxon>
        <taxon>eudicotyledons</taxon>
        <taxon>Gunneridae</taxon>
        <taxon>Pentapetalae</taxon>
        <taxon>asterids</taxon>
        <taxon>campanulids</taxon>
        <taxon>Apiales</taxon>
        <taxon>Apiaceae</taxon>
        <taxon>Apioideae</taxon>
        <taxon>apioid superclade</taxon>
        <taxon>Tordylieae</taxon>
        <taxon>Tordyliinae</taxon>
        <taxon>Heracleum</taxon>
    </lineage>
</organism>
<gene>
    <name evidence="9" type="ORF">POM88_051545</name>
</gene>
<dbReference type="PANTHER" id="PTHR33057">
    <property type="entry name" value="TRANSCRIPTION REPRESSOR OFP7-RELATED"/>
    <property type="match status" value="1"/>
</dbReference>
<dbReference type="EMBL" id="JAUIZM010000011">
    <property type="protein sequence ID" value="KAK1358289.1"/>
    <property type="molecule type" value="Genomic_DNA"/>
</dbReference>
<dbReference type="Proteomes" id="UP001237642">
    <property type="component" value="Unassembled WGS sequence"/>
</dbReference>
<evidence type="ECO:0000259" key="8">
    <source>
        <dbReference type="PROSITE" id="PS51754"/>
    </source>
</evidence>
<protein>
    <recommendedName>
        <fullName evidence="6">Transcription repressor</fullName>
    </recommendedName>
    <alternativeName>
        <fullName evidence="6">Ovate family protein</fullName>
    </alternativeName>
</protein>
<name>A0AAD8H232_9APIA</name>
<feature type="compositionally biased region" description="Basic and acidic residues" evidence="7">
    <location>
        <begin position="53"/>
        <end position="63"/>
    </location>
</feature>
<dbReference type="GO" id="GO:0045892">
    <property type="term" value="P:negative regulation of DNA-templated transcription"/>
    <property type="evidence" value="ECO:0007669"/>
    <property type="project" value="UniProtKB-UniRule"/>
</dbReference>
<keyword evidence="2 6" id="KW-0678">Repressor</keyword>
<keyword evidence="10" id="KW-1185">Reference proteome</keyword>
<reference evidence="9" key="2">
    <citation type="submission" date="2023-05" db="EMBL/GenBank/DDBJ databases">
        <authorList>
            <person name="Schelkunov M.I."/>
        </authorList>
    </citation>
    <scope>NUCLEOTIDE SEQUENCE</scope>
    <source>
        <strain evidence="9">Hsosn_3</strain>
        <tissue evidence="9">Leaf</tissue>
    </source>
</reference>
<keyword evidence="3 6" id="KW-0805">Transcription regulation</keyword>
<feature type="region of interest" description="Disordered" evidence="7">
    <location>
        <begin position="48"/>
        <end position="73"/>
    </location>
</feature>
<accession>A0AAD8H232</accession>
<keyword evidence="5 6" id="KW-0539">Nucleus</keyword>
<dbReference type="Pfam" id="PF04844">
    <property type="entry name" value="Ovate"/>
    <property type="match status" value="1"/>
</dbReference>
<evidence type="ECO:0000313" key="9">
    <source>
        <dbReference type="EMBL" id="KAK1358289.1"/>
    </source>
</evidence>
<dbReference type="PROSITE" id="PS51754">
    <property type="entry name" value="OVATE"/>
    <property type="match status" value="1"/>
</dbReference>
<dbReference type="GO" id="GO:0005634">
    <property type="term" value="C:nucleus"/>
    <property type="evidence" value="ECO:0007669"/>
    <property type="project" value="UniProtKB-SubCell"/>
</dbReference>
<dbReference type="AlphaFoldDB" id="A0AAD8H232"/>
<evidence type="ECO:0000256" key="4">
    <source>
        <dbReference type="ARBA" id="ARBA00023163"/>
    </source>
</evidence>
<evidence type="ECO:0000256" key="6">
    <source>
        <dbReference type="RuleBase" id="RU367028"/>
    </source>
</evidence>
<reference evidence="9" key="1">
    <citation type="submission" date="2023-02" db="EMBL/GenBank/DDBJ databases">
        <title>Genome of toxic invasive species Heracleum sosnowskyi carries increased number of genes despite the absence of recent whole-genome duplications.</title>
        <authorList>
            <person name="Schelkunov M."/>
            <person name="Shtratnikova V."/>
            <person name="Makarenko M."/>
            <person name="Klepikova A."/>
            <person name="Omelchenko D."/>
            <person name="Novikova G."/>
            <person name="Obukhova E."/>
            <person name="Bogdanov V."/>
            <person name="Penin A."/>
            <person name="Logacheva M."/>
        </authorList>
    </citation>
    <scope>NUCLEOTIDE SEQUENCE</scope>
    <source>
        <strain evidence="9">Hsosn_3</strain>
        <tissue evidence="9">Leaf</tissue>
    </source>
</reference>
<evidence type="ECO:0000256" key="3">
    <source>
        <dbReference type="ARBA" id="ARBA00023015"/>
    </source>
</evidence>
<dbReference type="InterPro" id="IPR038933">
    <property type="entry name" value="Ovate"/>
</dbReference>
<feature type="region of interest" description="Disordered" evidence="7">
    <location>
        <begin position="260"/>
        <end position="283"/>
    </location>
</feature>
<dbReference type="NCBIfam" id="TIGR01568">
    <property type="entry name" value="A_thal_3678"/>
    <property type="match status" value="1"/>
</dbReference>
<dbReference type="InterPro" id="IPR006458">
    <property type="entry name" value="Ovate_C"/>
</dbReference>
<comment type="function">
    <text evidence="6">Transcriptional repressor that regulates multiple aspects of plant growth and development.</text>
</comment>
<evidence type="ECO:0000256" key="2">
    <source>
        <dbReference type="ARBA" id="ARBA00022491"/>
    </source>
</evidence>
<proteinExistence type="predicted"/>
<feature type="domain" description="OVATE" evidence="8">
    <location>
        <begin position="185"/>
        <end position="248"/>
    </location>
</feature>
<evidence type="ECO:0000256" key="7">
    <source>
        <dbReference type="SAM" id="MobiDB-lite"/>
    </source>
</evidence>
<feature type="compositionally biased region" description="Basic and acidic residues" evidence="7">
    <location>
        <begin position="268"/>
        <end position="283"/>
    </location>
</feature>
<evidence type="ECO:0000256" key="5">
    <source>
        <dbReference type="ARBA" id="ARBA00023242"/>
    </source>
</evidence>
<keyword evidence="4 6" id="KW-0804">Transcription</keyword>
<sequence>MPKQFHKTIQDYISKIKKPSTSQLKLPSKSLTSSTSWILRGCKHPKTPSFTFDPEKQNHHFSDTDDQDHDDGSATLSDIDKFLIENFRSLYEKDLDQNNDHDQENQGTLSYGSPKFDNPPCHDLCSSHRFFVAPTSSGSVIDDSRTSLPLSYSARGSGPGTTTFDGSTSECSDKKKMGADDFIAVLRYSSSPCDDFKSSMQEMIEARLHHNGKVDWEFLEELLLCYLNLNDNKSHKYILSAFVDLIVLLRENSVKVQDGSDNLPVRFPDVKQPQEEKRKGREM</sequence>
<comment type="subcellular location">
    <subcellularLocation>
        <location evidence="1 6">Nucleus</location>
    </subcellularLocation>
</comment>